<evidence type="ECO:0000256" key="1">
    <source>
        <dbReference type="ARBA" id="ARBA00022714"/>
    </source>
</evidence>
<evidence type="ECO:0000313" key="7">
    <source>
        <dbReference type="EMBL" id="RKR53882.1"/>
    </source>
</evidence>
<dbReference type="PROSITE" id="PS00197">
    <property type="entry name" value="2FE2S_FER_1"/>
    <property type="match status" value="1"/>
</dbReference>
<dbReference type="GO" id="GO:0050138">
    <property type="term" value="F:nicotinate dehydrogenase activity"/>
    <property type="evidence" value="ECO:0007669"/>
    <property type="project" value="UniProtKB-EC"/>
</dbReference>
<keyword evidence="2" id="KW-0479">Metal-binding</keyword>
<keyword evidence="5" id="KW-0411">Iron-sulfur</keyword>
<evidence type="ECO:0000256" key="4">
    <source>
        <dbReference type="ARBA" id="ARBA00023004"/>
    </source>
</evidence>
<dbReference type="GO" id="GO:0046872">
    <property type="term" value="F:metal ion binding"/>
    <property type="evidence" value="ECO:0007669"/>
    <property type="project" value="UniProtKB-KW"/>
</dbReference>
<organism evidence="8 9">
    <name type="scientific">Yokenella regensburgei</name>
    <dbReference type="NCBI Taxonomy" id="158877"/>
    <lineage>
        <taxon>Bacteria</taxon>
        <taxon>Pseudomonadati</taxon>
        <taxon>Pseudomonadota</taxon>
        <taxon>Gammaproteobacteria</taxon>
        <taxon>Enterobacterales</taxon>
        <taxon>Enterobacteriaceae</taxon>
        <taxon>Yokenella</taxon>
    </lineage>
</organism>
<name>A0AB38FVC3_9ENTR</name>
<sequence>MNHESWVTVACTINGSAQQFTLSPATPLSTLLRSHGLLSIKQGCSVGECGACTVLIDGVAIDSCLYLASWVDGKSISTLEGESVGGEISKIQQAYAKSGSVQCGFCTPGLVMATKALLAKPHQKPFTVQEIRRGLAGNLCRCTGYQMIVDTVRACEQE</sequence>
<keyword evidence="1" id="KW-0001">2Fe-2S</keyword>
<dbReference type="RefSeq" id="WP_038252416.1">
    <property type="nucleotide sequence ID" value="NZ_CAKMYC010000003.1"/>
</dbReference>
<gene>
    <name evidence="8" type="primary">ndhS_2</name>
    <name evidence="7" type="ORF">C7387_3359</name>
    <name evidence="8" type="ORF">NCTC11967_02324</name>
</gene>
<dbReference type="InterPro" id="IPR036884">
    <property type="entry name" value="2Fe-2S-bd_dom_sf"/>
</dbReference>
<comment type="caution">
    <text evidence="8">The sequence shown here is derived from an EMBL/GenBank/DDBJ whole genome shotgun (WGS) entry which is preliminary data.</text>
</comment>
<dbReference type="EC" id="1.17.1.5" evidence="8"/>
<dbReference type="Gene3D" id="3.10.20.30">
    <property type="match status" value="1"/>
</dbReference>
<proteinExistence type="predicted"/>
<keyword evidence="3 8" id="KW-0560">Oxidoreductase</keyword>
<dbReference type="PANTHER" id="PTHR44379">
    <property type="entry name" value="OXIDOREDUCTASE WITH IRON-SULFUR SUBUNIT"/>
    <property type="match status" value="1"/>
</dbReference>
<dbReference type="NCBIfam" id="NF007387">
    <property type="entry name" value="PRK09908.1"/>
    <property type="match status" value="1"/>
</dbReference>
<feature type="domain" description="2Fe-2S ferredoxin-type" evidence="6">
    <location>
        <begin position="7"/>
        <end position="82"/>
    </location>
</feature>
<dbReference type="GO" id="GO:0051537">
    <property type="term" value="F:2 iron, 2 sulfur cluster binding"/>
    <property type="evidence" value="ECO:0007669"/>
    <property type="project" value="UniProtKB-KW"/>
</dbReference>
<dbReference type="EMBL" id="RBIZ01000005">
    <property type="protein sequence ID" value="RKR53882.1"/>
    <property type="molecule type" value="Genomic_DNA"/>
</dbReference>
<dbReference type="Proteomes" id="UP000267341">
    <property type="component" value="Unassembled WGS sequence"/>
</dbReference>
<dbReference type="InterPro" id="IPR002888">
    <property type="entry name" value="2Fe-2S-bd"/>
</dbReference>
<dbReference type="InterPro" id="IPR012675">
    <property type="entry name" value="Beta-grasp_dom_sf"/>
</dbReference>
<dbReference type="InterPro" id="IPR006058">
    <property type="entry name" value="2Fe2S_fd_BS"/>
</dbReference>
<keyword evidence="10" id="KW-1185">Reference proteome</keyword>
<evidence type="ECO:0000313" key="9">
    <source>
        <dbReference type="Proteomes" id="UP000251313"/>
    </source>
</evidence>
<reference evidence="7 10" key="2">
    <citation type="submission" date="2018-10" db="EMBL/GenBank/DDBJ databases">
        <title>Genomic Encyclopedia of Type Strains, Phase IV (KMG-IV): sequencing the most valuable type-strain genomes for metagenomic binning, comparative biology and taxonomic classification.</title>
        <authorList>
            <person name="Goeker M."/>
        </authorList>
    </citation>
    <scope>NUCLEOTIDE SEQUENCE [LARGE SCALE GENOMIC DNA]</scope>
    <source>
        <strain evidence="7 10">DSM 5079</strain>
    </source>
</reference>
<evidence type="ECO:0000256" key="2">
    <source>
        <dbReference type="ARBA" id="ARBA00022723"/>
    </source>
</evidence>
<evidence type="ECO:0000259" key="6">
    <source>
        <dbReference type="PROSITE" id="PS51085"/>
    </source>
</evidence>
<evidence type="ECO:0000313" key="8">
    <source>
        <dbReference type="EMBL" id="SQA63288.1"/>
    </source>
</evidence>
<keyword evidence="4" id="KW-0408">Iron</keyword>
<accession>A0AB38FVC3</accession>
<dbReference type="Pfam" id="PF00111">
    <property type="entry name" value="Fer2"/>
    <property type="match status" value="1"/>
</dbReference>
<dbReference type="SUPFAM" id="SSF47741">
    <property type="entry name" value="CO dehydrogenase ISP C-domain like"/>
    <property type="match status" value="1"/>
</dbReference>
<dbReference type="Proteomes" id="UP000251313">
    <property type="component" value="Unassembled WGS sequence"/>
</dbReference>
<dbReference type="Pfam" id="PF01799">
    <property type="entry name" value="Fer2_2"/>
    <property type="match status" value="1"/>
</dbReference>
<protein>
    <submittedName>
        <fullName evidence="8">Nicotinate dehydrogenase small FeS subunit</fullName>
        <ecNumber evidence="8">1.17.1.5</ecNumber>
    </submittedName>
    <submittedName>
        <fullName evidence="7">Xanthine dehydrogenase iron-sulfur-binding subunit</fullName>
    </submittedName>
</protein>
<evidence type="ECO:0000256" key="3">
    <source>
        <dbReference type="ARBA" id="ARBA00023002"/>
    </source>
</evidence>
<dbReference type="GeneID" id="66905343"/>
<dbReference type="InterPro" id="IPR036010">
    <property type="entry name" value="2Fe-2S_ferredoxin-like_sf"/>
</dbReference>
<dbReference type="PANTHER" id="PTHR44379:SF8">
    <property type="entry name" value="XANTHINE DEHYDROGENASE IRON-SULFUR-BINDING SUBUNIT XDHC-RELATED"/>
    <property type="match status" value="1"/>
</dbReference>
<dbReference type="InterPro" id="IPR051452">
    <property type="entry name" value="Diverse_Oxidoreductases"/>
</dbReference>
<dbReference type="SUPFAM" id="SSF54292">
    <property type="entry name" value="2Fe-2S ferredoxin-like"/>
    <property type="match status" value="1"/>
</dbReference>
<dbReference type="CDD" id="cd00207">
    <property type="entry name" value="fer2"/>
    <property type="match status" value="1"/>
</dbReference>
<dbReference type="InterPro" id="IPR001041">
    <property type="entry name" value="2Fe-2S_ferredoxin-type"/>
</dbReference>
<dbReference type="AlphaFoldDB" id="A0AB38FVC3"/>
<evidence type="ECO:0000256" key="5">
    <source>
        <dbReference type="ARBA" id="ARBA00023014"/>
    </source>
</evidence>
<dbReference type="Gene3D" id="1.10.150.120">
    <property type="entry name" value="[2Fe-2S]-binding domain"/>
    <property type="match status" value="1"/>
</dbReference>
<dbReference type="PROSITE" id="PS51085">
    <property type="entry name" value="2FE2S_FER_2"/>
    <property type="match status" value="1"/>
</dbReference>
<reference evidence="8 9" key="1">
    <citation type="submission" date="2018-06" db="EMBL/GenBank/DDBJ databases">
        <authorList>
            <consortium name="Pathogen Informatics"/>
            <person name="Doyle S."/>
        </authorList>
    </citation>
    <scope>NUCLEOTIDE SEQUENCE [LARGE SCALE GENOMIC DNA]</scope>
    <source>
        <strain evidence="8 9">NCTC11967</strain>
    </source>
</reference>
<evidence type="ECO:0000313" key="10">
    <source>
        <dbReference type="Proteomes" id="UP000267341"/>
    </source>
</evidence>
<dbReference type="EMBL" id="UAVL01000011">
    <property type="protein sequence ID" value="SQA63288.1"/>
    <property type="molecule type" value="Genomic_DNA"/>
</dbReference>